<evidence type="ECO:0000256" key="4">
    <source>
        <dbReference type="ARBA" id="ARBA00022490"/>
    </source>
</evidence>
<evidence type="ECO:0000256" key="2">
    <source>
        <dbReference type="ARBA" id="ARBA00007599"/>
    </source>
</evidence>
<comment type="similarity">
    <text evidence="2">Belongs to the TsaE family.</text>
</comment>
<gene>
    <name evidence="11" type="ordered locus">Aasi_0121</name>
</gene>
<keyword evidence="8" id="KW-0067">ATP-binding</keyword>
<organism evidence="11 12">
    <name type="scientific">Amoebophilus asiaticus (strain 5a2)</name>
    <dbReference type="NCBI Taxonomy" id="452471"/>
    <lineage>
        <taxon>Bacteria</taxon>
        <taxon>Pseudomonadati</taxon>
        <taxon>Bacteroidota</taxon>
        <taxon>Cytophagia</taxon>
        <taxon>Cytophagales</taxon>
        <taxon>Amoebophilaceae</taxon>
        <taxon>Candidatus Amoebophilus</taxon>
    </lineage>
</organism>
<dbReference type="GO" id="GO:0002949">
    <property type="term" value="P:tRNA threonylcarbamoyladenosine modification"/>
    <property type="evidence" value="ECO:0007669"/>
    <property type="project" value="InterPro"/>
</dbReference>
<dbReference type="eggNOG" id="COG0802">
    <property type="taxonomic scope" value="Bacteria"/>
</dbReference>
<evidence type="ECO:0000256" key="10">
    <source>
        <dbReference type="ARBA" id="ARBA00032441"/>
    </source>
</evidence>
<comment type="subcellular location">
    <subcellularLocation>
        <location evidence="1">Cytoplasm</location>
    </subcellularLocation>
</comment>
<keyword evidence="12" id="KW-1185">Reference proteome</keyword>
<dbReference type="KEGG" id="aas:Aasi_0121"/>
<dbReference type="AlphaFoldDB" id="B3EUE9"/>
<dbReference type="GO" id="GO:0005737">
    <property type="term" value="C:cytoplasm"/>
    <property type="evidence" value="ECO:0007669"/>
    <property type="project" value="UniProtKB-SubCell"/>
</dbReference>
<dbReference type="PANTHER" id="PTHR33540:SF2">
    <property type="entry name" value="TRNA THREONYLCARBAMOYLADENOSINE BIOSYNTHESIS PROTEIN TSAE"/>
    <property type="match status" value="1"/>
</dbReference>
<evidence type="ECO:0000256" key="7">
    <source>
        <dbReference type="ARBA" id="ARBA00022741"/>
    </source>
</evidence>
<evidence type="ECO:0000256" key="1">
    <source>
        <dbReference type="ARBA" id="ARBA00004496"/>
    </source>
</evidence>
<dbReference type="InterPro" id="IPR003442">
    <property type="entry name" value="T6A_TsaE"/>
</dbReference>
<evidence type="ECO:0000256" key="3">
    <source>
        <dbReference type="ARBA" id="ARBA00019010"/>
    </source>
</evidence>
<keyword evidence="5" id="KW-0819">tRNA processing</keyword>
<dbReference type="RefSeq" id="WP_012472339.1">
    <property type="nucleotide sequence ID" value="NC_010830.1"/>
</dbReference>
<evidence type="ECO:0000313" key="11">
    <source>
        <dbReference type="EMBL" id="ACE05568.1"/>
    </source>
</evidence>
<evidence type="ECO:0000256" key="6">
    <source>
        <dbReference type="ARBA" id="ARBA00022723"/>
    </source>
</evidence>
<evidence type="ECO:0000256" key="5">
    <source>
        <dbReference type="ARBA" id="ARBA00022694"/>
    </source>
</evidence>
<dbReference type="EMBL" id="CP001102">
    <property type="protein sequence ID" value="ACE05568.1"/>
    <property type="molecule type" value="Genomic_DNA"/>
</dbReference>
<sequence>MQAYEPLSTITYLNNLEEAAKQLLSYAGSCKIWLFTGELGSGKTTLVQAICKQLGIREYISSPTFSLINTYHLTSGNLVHHVDAYRLGSIEEAIEMDFPYYFETGYCFIEWPTKIPQEIIPTPHISIELIHHDVNENMRKLYAKWITNTH</sequence>
<dbReference type="OrthoDB" id="9815896at2"/>
<dbReference type="Proteomes" id="UP000001227">
    <property type="component" value="Chromosome"/>
</dbReference>
<dbReference type="InterPro" id="IPR027417">
    <property type="entry name" value="P-loop_NTPase"/>
</dbReference>
<dbReference type="SUPFAM" id="SSF52540">
    <property type="entry name" value="P-loop containing nucleoside triphosphate hydrolases"/>
    <property type="match status" value="1"/>
</dbReference>
<keyword evidence="6" id="KW-0479">Metal-binding</keyword>
<dbReference type="NCBIfam" id="TIGR00150">
    <property type="entry name" value="T6A_YjeE"/>
    <property type="match status" value="1"/>
</dbReference>
<dbReference type="HOGENOM" id="CLU_087829_5_0_10"/>
<keyword evidence="9" id="KW-0460">Magnesium</keyword>
<dbReference type="GO" id="GO:0046872">
    <property type="term" value="F:metal ion binding"/>
    <property type="evidence" value="ECO:0007669"/>
    <property type="project" value="UniProtKB-KW"/>
</dbReference>
<evidence type="ECO:0000256" key="9">
    <source>
        <dbReference type="ARBA" id="ARBA00022842"/>
    </source>
</evidence>
<evidence type="ECO:0000256" key="8">
    <source>
        <dbReference type="ARBA" id="ARBA00022840"/>
    </source>
</evidence>
<name>B3EUE9_AMOA5</name>
<keyword evidence="7" id="KW-0547">Nucleotide-binding</keyword>
<dbReference type="STRING" id="452471.Aasi_0121"/>
<dbReference type="Gene3D" id="3.40.50.300">
    <property type="entry name" value="P-loop containing nucleotide triphosphate hydrolases"/>
    <property type="match status" value="1"/>
</dbReference>
<accession>B3EUE9</accession>
<evidence type="ECO:0000313" key="12">
    <source>
        <dbReference type="Proteomes" id="UP000001227"/>
    </source>
</evidence>
<reference evidence="11 12" key="1">
    <citation type="journal article" date="2010" name="J. Bacteriol.">
        <title>The genome of the amoeba symbiont 'Candidatus Amoebophilus asiaticus' reveals common mechanisms for host cell interaction among amoeba-associated bacteria.</title>
        <authorList>
            <person name="Schmitz-Esser S."/>
            <person name="Tischler P."/>
            <person name="Arnold R."/>
            <person name="Montanaro J."/>
            <person name="Wagner M."/>
            <person name="Rattei T."/>
            <person name="Horn M."/>
        </authorList>
    </citation>
    <scope>NUCLEOTIDE SEQUENCE [LARGE SCALE GENOMIC DNA]</scope>
    <source>
        <strain evidence="11 12">5a2</strain>
    </source>
</reference>
<dbReference type="PANTHER" id="PTHR33540">
    <property type="entry name" value="TRNA THREONYLCARBAMOYLADENOSINE BIOSYNTHESIS PROTEIN TSAE"/>
    <property type="match status" value="1"/>
</dbReference>
<protein>
    <recommendedName>
        <fullName evidence="3">tRNA threonylcarbamoyladenosine biosynthesis protein TsaE</fullName>
    </recommendedName>
    <alternativeName>
        <fullName evidence="10">t(6)A37 threonylcarbamoyladenosine biosynthesis protein TsaE</fullName>
    </alternativeName>
</protein>
<dbReference type="Pfam" id="PF02367">
    <property type="entry name" value="TsaE"/>
    <property type="match status" value="1"/>
</dbReference>
<keyword evidence="4" id="KW-0963">Cytoplasm</keyword>
<proteinExistence type="inferred from homology"/>
<dbReference type="GO" id="GO:0005524">
    <property type="term" value="F:ATP binding"/>
    <property type="evidence" value="ECO:0007669"/>
    <property type="project" value="UniProtKB-KW"/>
</dbReference>